<dbReference type="InterPro" id="IPR036390">
    <property type="entry name" value="WH_DNA-bd_sf"/>
</dbReference>
<proteinExistence type="inferred from homology"/>
<dbReference type="PRINTS" id="PR00039">
    <property type="entry name" value="HTHLYSR"/>
</dbReference>
<dbReference type="GO" id="GO:0006351">
    <property type="term" value="P:DNA-templated transcription"/>
    <property type="evidence" value="ECO:0007669"/>
    <property type="project" value="TreeGrafter"/>
</dbReference>
<evidence type="ECO:0000256" key="1">
    <source>
        <dbReference type="ARBA" id="ARBA00009437"/>
    </source>
</evidence>
<reference evidence="6 7" key="1">
    <citation type="submission" date="2020-01" db="EMBL/GenBank/DDBJ databases">
        <authorList>
            <person name="Lee S.D."/>
        </authorList>
    </citation>
    <scope>NUCLEOTIDE SEQUENCE [LARGE SCALE GENOMIC DNA]</scope>
    <source>
        <strain evidence="6 7">SAP-1</strain>
    </source>
</reference>
<dbReference type="Pfam" id="PF03466">
    <property type="entry name" value="LysR_substrate"/>
    <property type="match status" value="1"/>
</dbReference>
<protein>
    <submittedName>
        <fullName evidence="6">LysR family transcriptional regulator</fullName>
    </submittedName>
</protein>
<reference evidence="6 7" key="2">
    <citation type="submission" date="2020-06" db="EMBL/GenBank/DDBJ databases">
        <title>Polyphasic characterization of a Rahnella strain isolated from tree sap.</title>
        <authorList>
            <person name="Kim I.S."/>
        </authorList>
    </citation>
    <scope>NUCLEOTIDE SEQUENCE [LARGE SCALE GENOMIC DNA]</scope>
    <source>
        <strain evidence="6 7">SAP-1</strain>
    </source>
</reference>
<dbReference type="InterPro" id="IPR000847">
    <property type="entry name" value="LysR_HTH_N"/>
</dbReference>
<sequence length="298" mass="33062">MNKRHLPPLNALRIFETAARASSLSAAAGELGITHGAVSRQIKMLEEWLGQPLFTRQGQRNIATEHARAFAAEISAAFDLMGDAAVRFGRTPSTRVIKVNTQTTFAMRWLIPRLPAFHALYPDIEVSVATSNSTETKSLPAFDVLIRRDPLERPEWRHFAKRPLFEEKLTLIASPALLSRQPVVDLKDLASQVFVSAHTRVGEWERWLQAAGIADLRPQRFQRFDHYHVALQAIVDGLGVGIGGLPTLANDLKAGRLVAPCAITLKGSKYAAWIPPDVDKSQALNHFLDWLELQAAVE</sequence>
<accession>A0A848MRT1</accession>
<keyword evidence="7" id="KW-1185">Reference proteome</keyword>
<comment type="similarity">
    <text evidence="1">Belongs to the LysR transcriptional regulatory family.</text>
</comment>
<dbReference type="Proteomes" id="UP000585363">
    <property type="component" value="Unassembled WGS sequence"/>
</dbReference>
<evidence type="ECO:0000259" key="5">
    <source>
        <dbReference type="PROSITE" id="PS50931"/>
    </source>
</evidence>
<evidence type="ECO:0000256" key="4">
    <source>
        <dbReference type="ARBA" id="ARBA00023163"/>
    </source>
</evidence>
<keyword evidence="4" id="KW-0804">Transcription</keyword>
<dbReference type="SUPFAM" id="SSF53850">
    <property type="entry name" value="Periplasmic binding protein-like II"/>
    <property type="match status" value="1"/>
</dbReference>
<name>A0A848MRT1_9GAMM</name>
<dbReference type="PROSITE" id="PS50931">
    <property type="entry name" value="HTH_LYSR"/>
    <property type="match status" value="1"/>
</dbReference>
<evidence type="ECO:0000256" key="2">
    <source>
        <dbReference type="ARBA" id="ARBA00023015"/>
    </source>
</evidence>
<dbReference type="InterPro" id="IPR005119">
    <property type="entry name" value="LysR_subst-bd"/>
</dbReference>
<gene>
    <name evidence="6" type="ORF">GW590_22135</name>
</gene>
<dbReference type="InterPro" id="IPR058163">
    <property type="entry name" value="LysR-type_TF_proteobact-type"/>
</dbReference>
<dbReference type="SUPFAM" id="SSF46785">
    <property type="entry name" value="Winged helix' DNA-binding domain"/>
    <property type="match status" value="1"/>
</dbReference>
<dbReference type="EMBL" id="JAADJU010000015">
    <property type="protein sequence ID" value="NMP29552.1"/>
    <property type="molecule type" value="Genomic_DNA"/>
</dbReference>
<dbReference type="CDD" id="cd08432">
    <property type="entry name" value="PBP2_GcdR_TrpI_HvrB_AmpR_like"/>
    <property type="match status" value="1"/>
</dbReference>
<dbReference type="PANTHER" id="PTHR30537:SF74">
    <property type="entry name" value="HTH-TYPE TRANSCRIPTIONAL REGULATOR TRPI"/>
    <property type="match status" value="1"/>
</dbReference>
<dbReference type="PANTHER" id="PTHR30537">
    <property type="entry name" value="HTH-TYPE TRANSCRIPTIONAL REGULATOR"/>
    <property type="match status" value="1"/>
</dbReference>
<dbReference type="GO" id="GO:0043565">
    <property type="term" value="F:sequence-specific DNA binding"/>
    <property type="evidence" value="ECO:0007669"/>
    <property type="project" value="TreeGrafter"/>
</dbReference>
<dbReference type="InterPro" id="IPR036388">
    <property type="entry name" value="WH-like_DNA-bd_sf"/>
</dbReference>
<evidence type="ECO:0000256" key="3">
    <source>
        <dbReference type="ARBA" id="ARBA00023125"/>
    </source>
</evidence>
<feature type="domain" description="HTH lysR-type" evidence="5">
    <location>
        <begin position="7"/>
        <end position="64"/>
    </location>
</feature>
<dbReference type="AlphaFoldDB" id="A0A848MRT1"/>
<evidence type="ECO:0000313" key="7">
    <source>
        <dbReference type="Proteomes" id="UP000585363"/>
    </source>
</evidence>
<dbReference type="Gene3D" id="1.10.10.10">
    <property type="entry name" value="Winged helix-like DNA-binding domain superfamily/Winged helix DNA-binding domain"/>
    <property type="match status" value="1"/>
</dbReference>
<organism evidence="6 7">
    <name type="scientific">Rouxiella aceris</name>
    <dbReference type="NCBI Taxonomy" id="2703884"/>
    <lineage>
        <taxon>Bacteria</taxon>
        <taxon>Pseudomonadati</taxon>
        <taxon>Pseudomonadota</taxon>
        <taxon>Gammaproteobacteria</taxon>
        <taxon>Enterobacterales</taxon>
        <taxon>Yersiniaceae</taxon>
        <taxon>Rouxiella</taxon>
    </lineage>
</organism>
<comment type="caution">
    <text evidence="6">The sequence shown here is derived from an EMBL/GenBank/DDBJ whole genome shotgun (WGS) entry which is preliminary data.</text>
</comment>
<dbReference type="RefSeq" id="WP_169405261.1">
    <property type="nucleotide sequence ID" value="NZ_JAADJU010000015.1"/>
</dbReference>
<evidence type="ECO:0000313" key="6">
    <source>
        <dbReference type="EMBL" id="NMP29552.1"/>
    </source>
</evidence>
<keyword evidence="3" id="KW-0238">DNA-binding</keyword>
<keyword evidence="2" id="KW-0805">Transcription regulation</keyword>
<dbReference type="GO" id="GO:0003700">
    <property type="term" value="F:DNA-binding transcription factor activity"/>
    <property type="evidence" value="ECO:0007669"/>
    <property type="project" value="InterPro"/>
</dbReference>
<dbReference type="Pfam" id="PF00126">
    <property type="entry name" value="HTH_1"/>
    <property type="match status" value="1"/>
</dbReference>
<dbReference type="Gene3D" id="3.40.190.10">
    <property type="entry name" value="Periplasmic binding protein-like II"/>
    <property type="match status" value="2"/>
</dbReference>